<protein>
    <recommendedName>
        <fullName evidence="4">Reverse transcriptase domain-containing protein</fullName>
    </recommendedName>
</protein>
<feature type="signal peptide" evidence="1">
    <location>
        <begin position="1"/>
        <end position="17"/>
    </location>
</feature>
<evidence type="ECO:0000313" key="2">
    <source>
        <dbReference type="EMBL" id="KAG8099146.1"/>
    </source>
</evidence>
<reference evidence="2" key="1">
    <citation type="journal article" date="2021" name="bioRxiv">
        <title>Whole Genome Assembly and Annotation of Northern Wild Rice, Zizania palustris L., Supports a Whole Genome Duplication in the Zizania Genus.</title>
        <authorList>
            <person name="Haas M."/>
            <person name="Kono T."/>
            <person name="Macchietto M."/>
            <person name="Millas R."/>
            <person name="McGilp L."/>
            <person name="Shao M."/>
            <person name="Duquette J."/>
            <person name="Hirsch C.N."/>
            <person name="Kimball J."/>
        </authorList>
    </citation>
    <scope>NUCLEOTIDE SEQUENCE</scope>
    <source>
        <tissue evidence="2">Fresh leaf tissue</tissue>
    </source>
</reference>
<comment type="caution">
    <text evidence="2">The sequence shown here is derived from an EMBL/GenBank/DDBJ whole genome shotgun (WGS) entry which is preliminary data.</text>
</comment>
<dbReference type="AlphaFoldDB" id="A0A8J6C0N0"/>
<name>A0A8J6C0N0_ZIZPA</name>
<evidence type="ECO:0008006" key="4">
    <source>
        <dbReference type="Google" id="ProtNLM"/>
    </source>
</evidence>
<dbReference type="OrthoDB" id="695518at2759"/>
<accession>A0A8J6C0N0</accession>
<gene>
    <name evidence="2" type="ORF">GUJ93_ZPchr0013g34415</name>
</gene>
<dbReference type="EMBL" id="JAAALK010000079">
    <property type="protein sequence ID" value="KAG8099146.1"/>
    <property type="molecule type" value="Genomic_DNA"/>
</dbReference>
<sequence>MQMTQFFLWIFLSRCHSGGLLLGANQDLVEIKYVDQGEFYTSVVMEMELGKAIWELINVYGPVQEELTQFFFNLVGDALSELLMWVKEVGHLKGLIPHLFQGGLTHLQYVDDTILFMDFFEQNFITMKFLLYCYEEMSGM</sequence>
<proteinExistence type="predicted"/>
<evidence type="ECO:0000256" key="1">
    <source>
        <dbReference type="SAM" id="SignalP"/>
    </source>
</evidence>
<organism evidence="2 3">
    <name type="scientific">Zizania palustris</name>
    <name type="common">Northern wild rice</name>
    <dbReference type="NCBI Taxonomy" id="103762"/>
    <lineage>
        <taxon>Eukaryota</taxon>
        <taxon>Viridiplantae</taxon>
        <taxon>Streptophyta</taxon>
        <taxon>Embryophyta</taxon>
        <taxon>Tracheophyta</taxon>
        <taxon>Spermatophyta</taxon>
        <taxon>Magnoliopsida</taxon>
        <taxon>Liliopsida</taxon>
        <taxon>Poales</taxon>
        <taxon>Poaceae</taxon>
        <taxon>BOP clade</taxon>
        <taxon>Oryzoideae</taxon>
        <taxon>Oryzeae</taxon>
        <taxon>Zizaniinae</taxon>
        <taxon>Zizania</taxon>
    </lineage>
</organism>
<keyword evidence="3" id="KW-1185">Reference proteome</keyword>
<feature type="chain" id="PRO_5035148158" description="Reverse transcriptase domain-containing protein" evidence="1">
    <location>
        <begin position="18"/>
        <end position="140"/>
    </location>
</feature>
<reference evidence="2" key="2">
    <citation type="submission" date="2021-02" db="EMBL/GenBank/DDBJ databases">
        <authorList>
            <person name="Kimball J.A."/>
            <person name="Haas M.W."/>
            <person name="Macchietto M."/>
            <person name="Kono T."/>
            <person name="Duquette J."/>
            <person name="Shao M."/>
        </authorList>
    </citation>
    <scope>NUCLEOTIDE SEQUENCE</scope>
    <source>
        <tissue evidence="2">Fresh leaf tissue</tissue>
    </source>
</reference>
<dbReference type="Proteomes" id="UP000729402">
    <property type="component" value="Unassembled WGS sequence"/>
</dbReference>
<keyword evidence="1" id="KW-0732">Signal</keyword>
<evidence type="ECO:0000313" key="3">
    <source>
        <dbReference type="Proteomes" id="UP000729402"/>
    </source>
</evidence>